<dbReference type="Proteomes" id="UP001203761">
    <property type="component" value="Unassembled WGS sequence"/>
</dbReference>
<dbReference type="Pfam" id="PF00482">
    <property type="entry name" value="T2SSF"/>
    <property type="match status" value="1"/>
</dbReference>
<gene>
    <name evidence="8" type="ORF">Bequi_03285</name>
</gene>
<evidence type="ECO:0000256" key="4">
    <source>
        <dbReference type="ARBA" id="ARBA00022989"/>
    </source>
</evidence>
<proteinExistence type="predicted"/>
<comment type="caution">
    <text evidence="8">The sequence shown here is derived from an EMBL/GenBank/DDBJ whole genome shotgun (WGS) entry which is preliminary data.</text>
</comment>
<keyword evidence="2" id="KW-1003">Cell membrane</keyword>
<dbReference type="PANTHER" id="PTHR35007:SF3">
    <property type="entry name" value="POSSIBLE CONSERVED ALANINE RICH MEMBRANE PROTEIN"/>
    <property type="match status" value="1"/>
</dbReference>
<dbReference type="InterPro" id="IPR018076">
    <property type="entry name" value="T2SS_GspF_dom"/>
</dbReference>
<feature type="domain" description="Type II secretion system protein GspF" evidence="7">
    <location>
        <begin position="22"/>
        <end position="149"/>
    </location>
</feature>
<evidence type="ECO:0000313" key="8">
    <source>
        <dbReference type="EMBL" id="MCL6422415.1"/>
    </source>
</evidence>
<keyword evidence="4 6" id="KW-1133">Transmembrane helix</keyword>
<evidence type="ECO:0000256" key="2">
    <source>
        <dbReference type="ARBA" id="ARBA00022475"/>
    </source>
</evidence>
<keyword evidence="5 6" id="KW-0472">Membrane</keyword>
<evidence type="ECO:0000256" key="3">
    <source>
        <dbReference type="ARBA" id="ARBA00022692"/>
    </source>
</evidence>
<sequence>MRHLLRAAASSSSGGIDPSVLLELIAGALRAGLPLAGAAGIVARAAGSSGPTGPADAAATSLGRFAQALAGGVPSRLAAAHLDPSVQVLGTSALLAESSGADLAQVLRSAAADSRRGRARDAEAAAARLGVHLVLPTGLTLLPAFVLLGIIPTVASLLGGSFTGLGPG</sequence>
<organism evidence="8 9">
    <name type="scientific">Brachybacterium equifaecis</name>
    <dbReference type="NCBI Taxonomy" id="2910770"/>
    <lineage>
        <taxon>Bacteria</taxon>
        <taxon>Bacillati</taxon>
        <taxon>Actinomycetota</taxon>
        <taxon>Actinomycetes</taxon>
        <taxon>Micrococcales</taxon>
        <taxon>Dermabacteraceae</taxon>
        <taxon>Brachybacterium</taxon>
    </lineage>
</organism>
<dbReference type="PANTHER" id="PTHR35007">
    <property type="entry name" value="INTEGRAL MEMBRANE PROTEIN-RELATED"/>
    <property type="match status" value="1"/>
</dbReference>
<reference evidence="8" key="1">
    <citation type="submission" date="2022-02" db="EMBL/GenBank/DDBJ databases">
        <authorList>
            <person name="Lee M."/>
            <person name="Kim S.-J."/>
            <person name="Jung M.-Y."/>
        </authorList>
    </citation>
    <scope>NUCLEOTIDE SEQUENCE</scope>
    <source>
        <strain evidence="8">JHP9</strain>
    </source>
</reference>
<keyword evidence="3 6" id="KW-0812">Transmembrane</keyword>
<protein>
    <submittedName>
        <fullName evidence="8">Type II secretion system F family protein</fullName>
    </submittedName>
</protein>
<evidence type="ECO:0000256" key="1">
    <source>
        <dbReference type="ARBA" id="ARBA00004651"/>
    </source>
</evidence>
<accession>A0ABT0QXK5</accession>
<name>A0ABT0QXK5_9MICO</name>
<keyword evidence="9" id="KW-1185">Reference proteome</keyword>
<evidence type="ECO:0000313" key="9">
    <source>
        <dbReference type="Proteomes" id="UP001203761"/>
    </source>
</evidence>
<evidence type="ECO:0000259" key="7">
    <source>
        <dbReference type="Pfam" id="PF00482"/>
    </source>
</evidence>
<evidence type="ECO:0000256" key="6">
    <source>
        <dbReference type="SAM" id="Phobius"/>
    </source>
</evidence>
<comment type="subcellular location">
    <subcellularLocation>
        <location evidence="1">Cell membrane</location>
        <topology evidence="1">Multi-pass membrane protein</topology>
    </subcellularLocation>
</comment>
<dbReference type="EMBL" id="JAKNCJ010000001">
    <property type="protein sequence ID" value="MCL6422415.1"/>
    <property type="molecule type" value="Genomic_DNA"/>
</dbReference>
<feature type="transmembrane region" description="Helical" evidence="6">
    <location>
        <begin position="125"/>
        <end position="151"/>
    </location>
</feature>
<evidence type="ECO:0000256" key="5">
    <source>
        <dbReference type="ARBA" id="ARBA00023136"/>
    </source>
</evidence>